<reference evidence="1 2" key="1">
    <citation type="journal article" date="2015" name="Nature">
        <title>rRNA introns, odd ribosomes, and small enigmatic genomes across a large radiation of phyla.</title>
        <authorList>
            <person name="Brown C.T."/>
            <person name="Hug L.A."/>
            <person name="Thomas B.C."/>
            <person name="Sharon I."/>
            <person name="Castelle C.J."/>
            <person name="Singh A."/>
            <person name="Wilkins M.J."/>
            <person name="Williams K.H."/>
            <person name="Banfield J.F."/>
        </authorList>
    </citation>
    <scope>NUCLEOTIDE SEQUENCE [LARGE SCALE GENOMIC DNA]</scope>
</reference>
<dbReference type="AlphaFoldDB" id="A0A0G0XEN4"/>
<evidence type="ECO:0000313" key="1">
    <source>
        <dbReference type="EMBL" id="KKR86162.1"/>
    </source>
</evidence>
<dbReference type="EMBL" id="LCAH01000018">
    <property type="protein sequence ID" value="KKR86162.1"/>
    <property type="molecule type" value="Genomic_DNA"/>
</dbReference>
<name>A0A0G0XEN4_9BACT</name>
<gene>
    <name evidence="1" type="ORF">UU35_C0018G0008</name>
</gene>
<evidence type="ECO:0008006" key="3">
    <source>
        <dbReference type="Google" id="ProtNLM"/>
    </source>
</evidence>
<accession>A0A0G0XEN4</accession>
<comment type="caution">
    <text evidence="1">The sequence shown here is derived from an EMBL/GenBank/DDBJ whole genome shotgun (WGS) entry which is preliminary data.</text>
</comment>
<sequence length="121" mass="13637">MARILFIDDRMDEIHCQWQLSGCENDHELLPLQPFESIEQARWMVEEFRPDVILVGYGLNKSDITGADVIRSLRKEGYKGRMIANSGGGRKLFDRSGIVVDGSADRTPNGLKTTVDNLEGR</sequence>
<protein>
    <recommendedName>
        <fullName evidence="3">Response regulatory domain-containing protein</fullName>
    </recommendedName>
</protein>
<proteinExistence type="predicted"/>
<evidence type="ECO:0000313" key="2">
    <source>
        <dbReference type="Proteomes" id="UP000034616"/>
    </source>
</evidence>
<organism evidence="1 2">
    <name type="scientific">Candidatus Uhrbacteria bacterium GW2011_GWC2_41_11</name>
    <dbReference type="NCBI Taxonomy" id="1618985"/>
    <lineage>
        <taxon>Bacteria</taxon>
        <taxon>Candidatus Uhriibacteriota</taxon>
    </lineage>
</organism>
<dbReference type="Proteomes" id="UP000034616">
    <property type="component" value="Unassembled WGS sequence"/>
</dbReference>